<dbReference type="PANTHER" id="PTHR10277">
    <property type="entry name" value="HOMOCITRATE SYNTHASE-RELATED"/>
    <property type="match status" value="1"/>
</dbReference>
<feature type="binding site" evidence="11">
    <location>
        <position position="213"/>
    </location>
    <ligand>
        <name>Mn(2+)</name>
        <dbReference type="ChEBI" id="CHEBI:29035"/>
    </ligand>
</feature>
<evidence type="ECO:0000256" key="9">
    <source>
        <dbReference type="ARBA" id="ARBA00023211"/>
    </source>
</evidence>
<comment type="cofactor">
    <cofactor evidence="11">
        <name>Mn(2+)</name>
        <dbReference type="ChEBI" id="CHEBI:29035"/>
    </cofactor>
</comment>
<dbReference type="UniPathway" id="UPA00048">
    <property type="reaction ID" value="UER00070"/>
</dbReference>
<feature type="domain" description="Pyruvate carboxyltransferase" evidence="12">
    <location>
        <begin position="13"/>
        <end position="278"/>
    </location>
</feature>
<evidence type="ECO:0000256" key="2">
    <source>
        <dbReference type="ARBA" id="ARBA00009396"/>
    </source>
</evidence>
<dbReference type="Pfam" id="PF22617">
    <property type="entry name" value="HCS_D2"/>
    <property type="match status" value="1"/>
</dbReference>
<feature type="region of interest" description="Regulatory domain" evidence="11">
    <location>
        <begin position="402"/>
        <end position="536"/>
    </location>
</feature>
<dbReference type="PANTHER" id="PTHR10277:SF9">
    <property type="entry name" value="2-ISOPROPYLMALATE SYNTHASE 1, CHLOROPLASTIC-RELATED"/>
    <property type="match status" value="1"/>
</dbReference>
<evidence type="ECO:0000256" key="1">
    <source>
        <dbReference type="ARBA" id="ARBA00004689"/>
    </source>
</evidence>
<dbReference type="SUPFAM" id="SSF110921">
    <property type="entry name" value="2-isopropylmalate synthase LeuA, allosteric (dimerisation) domain"/>
    <property type="match status" value="1"/>
</dbReference>
<dbReference type="InterPro" id="IPR013785">
    <property type="entry name" value="Aldolase_TIM"/>
</dbReference>
<dbReference type="NCBIfam" id="TIGR00973">
    <property type="entry name" value="leuA_bact"/>
    <property type="match status" value="1"/>
</dbReference>
<sequence length="536" mass="58388">METDVERRPENRVLIFDTTLRDGEQSPGASLNSAEKLEIAHHLAMLGVDIIEAGFPAASPDDLAAVRRIAQEIGTPDGPIICGLARCVPSDIEKCWEAVQYAAKPRIHTFISSSDIHLKYQFNLTREQALERARQMVRLARSLCADVEFSTMDAGRSDWDFVAQMCAAAIEEGATTLNIPDTVGYMTPAEYGAMIAYLIEHTPGGKSVIWSVHCHDDLGMATANTLAGLHAGARQAEVTINGIGERAGNTALEEVVMALNTRRNYYKLWTRIQTTHLARISRLVSNYTGMVVQPNKAIVGANAFAHEAGIHQDGQLKHHETYEIMRPESVGVSESRLVLGKHSGRHAFKVRLRQLGYELSDEELQEAFKRFKDVADRKKHITDADLQALMAHQLEGPKEVFKLKALQVTCGQVGMPTATVKLEGPDSNEYIEAGIGTGPVDATYTAINKIVKAPNKLLEFAVRAITEGIDAMGEVTVRICTLDGEYQTFGGHGADPDIIVASAKAYLAALNRMLVATGGAGETPEGERATIRMTGD</sequence>
<dbReference type="GO" id="GO:0003852">
    <property type="term" value="F:2-isopropylmalate synthase activity"/>
    <property type="evidence" value="ECO:0007669"/>
    <property type="project" value="UniProtKB-UniRule"/>
</dbReference>
<dbReference type="GO" id="GO:0030145">
    <property type="term" value="F:manganese ion binding"/>
    <property type="evidence" value="ECO:0007669"/>
    <property type="project" value="UniProtKB-UniRule"/>
</dbReference>
<evidence type="ECO:0000256" key="5">
    <source>
        <dbReference type="ARBA" id="ARBA00022430"/>
    </source>
</evidence>
<evidence type="ECO:0000313" key="14">
    <source>
        <dbReference type="Proteomes" id="UP000228921"/>
    </source>
</evidence>
<dbReference type="PROSITE" id="PS50991">
    <property type="entry name" value="PYR_CT"/>
    <property type="match status" value="1"/>
</dbReference>
<evidence type="ECO:0000256" key="10">
    <source>
        <dbReference type="ARBA" id="ARBA00023304"/>
    </source>
</evidence>
<keyword evidence="7 11" id="KW-0808">Transferase</keyword>
<feature type="binding site" evidence="11">
    <location>
        <position position="215"/>
    </location>
    <ligand>
        <name>Mn(2+)</name>
        <dbReference type="ChEBI" id="CHEBI:29035"/>
    </ligand>
</feature>
<dbReference type="Pfam" id="PF08502">
    <property type="entry name" value="LeuA_dimer"/>
    <property type="match status" value="1"/>
</dbReference>
<dbReference type="InterPro" id="IPR005671">
    <property type="entry name" value="LeuA_bact_synth"/>
</dbReference>
<dbReference type="PROSITE" id="PS00815">
    <property type="entry name" value="AIPM_HOMOCIT_SYNTH_1"/>
    <property type="match status" value="1"/>
</dbReference>
<keyword evidence="8 11" id="KW-0479">Metal-binding</keyword>
<feature type="binding site" evidence="11">
    <location>
        <position position="22"/>
    </location>
    <ligand>
        <name>Mn(2+)</name>
        <dbReference type="ChEBI" id="CHEBI:29035"/>
    </ligand>
</feature>
<comment type="caution">
    <text evidence="13">The sequence shown here is derived from an EMBL/GenBank/DDBJ whole genome shotgun (WGS) entry which is preliminary data.</text>
</comment>
<organism evidence="13 14">
    <name type="scientific">Candidatus Thermofonsia Clade 1 bacterium</name>
    <dbReference type="NCBI Taxonomy" id="2364210"/>
    <lineage>
        <taxon>Bacteria</taxon>
        <taxon>Bacillati</taxon>
        <taxon>Chloroflexota</taxon>
        <taxon>Candidatus Thermofontia</taxon>
        <taxon>Candidatus Thermofonsia Clade 1</taxon>
    </lineage>
</organism>
<comment type="subunit">
    <text evidence="11">Homodimer.</text>
</comment>
<gene>
    <name evidence="11" type="primary">leuA</name>
    <name evidence="13" type="ORF">CUN51_06965</name>
</gene>
<evidence type="ECO:0000313" key="13">
    <source>
        <dbReference type="EMBL" id="PJF30719.1"/>
    </source>
</evidence>
<name>A0A2M8NZK1_9CHLR</name>
<evidence type="ECO:0000256" key="6">
    <source>
        <dbReference type="ARBA" id="ARBA00022605"/>
    </source>
</evidence>
<dbReference type="Gene3D" id="3.20.20.70">
    <property type="entry name" value="Aldolase class I"/>
    <property type="match status" value="1"/>
</dbReference>
<dbReference type="InterPro" id="IPR054691">
    <property type="entry name" value="LeuA/HCS_post-cat"/>
</dbReference>
<dbReference type="FunFam" id="1.10.238.260:FF:000001">
    <property type="entry name" value="2-isopropylmalate synthase"/>
    <property type="match status" value="1"/>
</dbReference>
<evidence type="ECO:0000256" key="11">
    <source>
        <dbReference type="HAMAP-Rule" id="MF_01025"/>
    </source>
</evidence>
<dbReference type="InterPro" id="IPR013709">
    <property type="entry name" value="2-isopropylmalate_synth_dimer"/>
</dbReference>
<comment type="similarity">
    <text evidence="2 11">Belongs to the alpha-IPM synthase/homocitrate synthase family. LeuA type 1 subfamily.</text>
</comment>
<dbReference type="NCBIfam" id="NF002086">
    <property type="entry name" value="PRK00915.1-3"/>
    <property type="match status" value="1"/>
</dbReference>
<dbReference type="FunFam" id="3.20.20.70:FF:000010">
    <property type="entry name" value="2-isopropylmalate synthase"/>
    <property type="match status" value="1"/>
</dbReference>
<dbReference type="SUPFAM" id="SSF51569">
    <property type="entry name" value="Aldolase"/>
    <property type="match status" value="1"/>
</dbReference>
<reference evidence="13 14" key="1">
    <citation type="submission" date="2017-11" db="EMBL/GenBank/DDBJ databases">
        <title>Evolution of Phototrophy in the Chloroflexi Phylum Driven by Horizontal Gene Transfer.</title>
        <authorList>
            <person name="Ward L.M."/>
            <person name="Hemp J."/>
            <person name="Shih P.M."/>
            <person name="Mcglynn S.E."/>
            <person name="Fischer W."/>
        </authorList>
    </citation>
    <scope>NUCLEOTIDE SEQUENCE [LARGE SCALE GENOMIC DNA]</scope>
    <source>
        <strain evidence="13">CP2_2F</strain>
    </source>
</reference>
<dbReference type="EMBL" id="PGTK01000007">
    <property type="protein sequence ID" value="PJF30719.1"/>
    <property type="molecule type" value="Genomic_DNA"/>
</dbReference>
<dbReference type="Pfam" id="PF00682">
    <property type="entry name" value="HMGL-like"/>
    <property type="match status" value="1"/>
</dbReference>
<protein>
    <recommendedName>
        <fullName evidence="4 11">2-isopropylmalate synthase</fullName>
        <ecNumber evidence="3 11">2.3.3.13</ecNumber>
    </recommendedName>
    <alternativeName>
        <fullName evidence="11">Alpha-IPM synthase</fullName>
    </alternativeName>
    <alternativeName>
        <fullName evidence="11">Alpha-isopropylmalate synthase</fullName>
    </alternativeName>
</protein>
<keyword evidence="6 11" id="KW-0028">Amino-acid biosynthesis</keyword>
<dbReference type="InterPro" id="IPR000891">
    <property type="entry name" value="PYR_CT"/>
</dbReference>
<dbReference type="HAMAP" id="MF_01025">
    <property type="entry name" value="LeuA_type1"/>
    <property type="match status" value="1"/>
</dbReference>
<accession>A0A2M8NZK1</accession>
<dbReference type="CDD" id="cd07940">
    <property type="entry name" value="DRE_TIM_IPMS"/>
    <property type="match status" value="1"/>
</dbReference>
<dbReference type="Gene3D" id="1.10.238.260">
    <property type="match status" value="1"/>
</dbReference>
<comment type="catalytic activity">
    <reaction evidence="11">
        <text>3-methyl-2-oxobutanoate + acetyl-CoA + H2O = (2S)-2-isopropylmalate + CoA + H(+)</text>
        <dbReference type="Rhea" id="RHEA:21524"/>
        <dbReference type="ChEBI" id="CHEBI:1178"/>
        <dbReference type="ChEBI" id="CHEBI:11851"/>
        <dbReference type="ChEBI" id="CHEBI:15377"/>
        <dbReference type="ChEBI" id="CHEBI:15378"/>
        <dbReference type="ChEBI" id="CHEBI:57287"/>
        <dbReference type="ChEBI" id="CHEBI:57288"/>
        <dbReference type="EC" id="2.3.3.13"/>
    </reaction>
</comment>
<dbReference type="SMART" id="SM00917">
    <property type="entry name" value="LeuA_dimer"/>
    <property type="match status" value="1"/>
</dbReference>
<dbReference type="GO" id="GO:0003985">
    <property type="term" value="F:acetyl-CoA C-acetyltransferase activity"/>
    <property type="evidence" value="ECO:0007669"/>
    <property type="project" value="UniProtKB-UniRule"/>
</dbReference>
<dbReference type="Proteomes" id="UP000228921">
    <property type="component" value="Unassembled WGS sequence"/>
</dbReference>
<feature type="binding site" evidence="11">
    <location>
        <position position="249"/>
    </location>
    <ligand>
        <name>Mn(2+)</name>
        <dbReference type="ChEBI" id="CHEBI:29035"/>
    </ligand>
</feature>
<dbReference type="PROSITE" id="PS00816">
    <property type="entry name" value="AIPM_HOMOCIT_SYNTH_2"/>
    <property type="match status" value="1"/>
</dbReference>
<keyword evidence="9 11" id="KW-0464">Manganese</keyword>
<keyword evidence="10 11" id="KW-0100">Branched-chain amino acid biosynthesis</keyword>
<evidence type="ECO:0000256" key="3">
    <source>
        <dbReference type="ARBA" id="ARBA00012973"/>
    </source>
</evidence>
<evidence type="ECO:0000259" key="12">
    <source>
        <dbReference type="PROSITE" id="PS50991"/>
    </source>
</evidence>
<dbReference type="GO" id="GO:0009098">
    <property type="term" value="P:L-leucine biosynthetic process"/>
    <property type="evidence" value="ECO:0007669"/>
    <property type="project" value="UniProtKB-UniRule"/>
</dbReference>
<keyword evidence="5 11" id="KW-0432">Leucine biosynthesis</keyword>
<dbReference type="Gene3D" id="3.30.160.270">
    <property type="match status" value="1"/>
</dbReference>
<keyword evidence="11" id="KW-0963">Cytoplasm</keyword>
<evidence type="ECO:0000256" key="8">
    <source>
        <dbReference type="ARBA" id="ARBA00022723"/>
    </source>
</evidence>
<dbReference type="GO" id="GO:0005737">
    <property type="term" value="C:cytoplasm"/>
    <property type="evidence" value="ECO:0007669"/>
    <property type="project" value="UniProtKB-UniRule"/>
</dbReference>
<comment type="function">
    <text evidence="11">Catalyzes the condensation of the acetyl group of acetyl-CoA with 3-methyl-2-oxobutanoate (2-ketoisovalerate) to form 3-carboxy-3-hydroxy-4-methylpentanoate (2-isopropylmalate).</text>
</comment>
<evidence type="ECO:0000256" key="4">
    <source>
        <dbReference type="ARBA" id="ARBA00018198"/>
    </source>
</evidence>
<dbReference type="InterPro" id="IPR050073">
    <property type="entry name" value="2-IPM_HCS-like"/>
</dbReference>
<dbReference type="EC" id="2.3.3.13" evidence="3 11"/>
<dbReference type="InterPro" id="IPR036230">
    <property type="entry name" value="LeuA_allosteric_dom_sf"/>
</dbReference>
<dbReference type="InterPro" id="IPR002034">
    <property type="entry name" value="AIPM/Hcit_synth_CS"/>
</dbReference>
<dbReference type="AlphaFoldDB" id="A0A2M8NZK1"/>
<comment type="pathway">
    <text evidence="1 11">Amino-acid biosynthesis; L-leucine biosynthesis; L-leucine from 3-methyl-2-oxobutanoate: step 1/4.</text>
</comment>
<proteinExistence type="inferred from homology"/>
<evidence type="ECO:0000256" key="7">
    <source>
        <dbReference type="ARBA" id="ARBA00022679"/>
    </source>
</evidence>